<dbReference type="OrthoDB" id="5122834at2"/>
<name>A0A4S4FMM5_9MICO</name>
<gene>
    <name evidence="1" type="ORF">E6C64_06455</name>
</gene>
<proteinExistence type="predicted"/>
<accession>A0A4S4FMM5</accession>
<dbReference type="EMBL" id="SSSM01000003">
    <property type="protein sequence ID" value="THG31703.1"/>
    <property type="molecule type" value="Genomic_DNA"/>
</dbReference>
<organism evidence="1 2">
    <name type="scientific">Naasia lichenicola</name>
    <dbReference type="NCBI Taxonomy" id="2565933"/>
    <lineage>
        <taxon>Bacteria</taxon>
        <taxon>Bacillati</taxon>
        <taxon>Actinomycetota</taxon>
        <taxon>Actinomycetes</taxon>
        <taxon>Micrococcales</taxon>
        <taxon>Microbacteriaceae</taxon>
        <taxon>Naasia</taxon>
    </lineage>
</organism>
<reference evidence="1 2" key="1">
    <citation type="submission" date="2019-04" db="EMBL/GenBank/DDBJ databases">
        <authorList>
            <person name="Jiang L."/>
        </authorList>
    </citation>
    <scope>NUCLEOTIDE SEQUENCE [LARGE SCALE GENOMIC DNA]</scope>
    <source>
        <strain evidence="1 2">YIM 131853</strain>
    </source>
</reference>
<dbReference type="RefSeq" id="WP_136426823.1">
    <property type="nucleotide sequence ID" value="NZ_SSSM01000003.1"/>
</dbReference>
<evidence type="ECO:0000313" key="1">
    <source>
        <dbReference type="EMBL" id="THG31703.1"/>
    </source>
</evidence>
<protein>
    <recommendedName>
        <fullName evidence="3">Glutaminase</fullName>
    </recommendedName>
</protein>
<dbReference type="AlphaFoldDB" id="A0A4S4FMM5"/>
<evidence type="ECO:0000313" key="2">
    <source>
        <dbReference type="Proteomes" id="UP000309133"/>
    </source>
</evidence>
<keyword evidence="2" id="KW-1185">Reference proteome</keyword>
<dbReference type="Proteomes" id="UP000309133">
    <property type="component" value="Unassembled WGS sequence"/>
</dbReference>
<sequence length="176" mass="19106">MEETDEEIAAGVRQLVAAAVRRLAEAEVRDEALARYVGPRRVLLIPRQSTMEPIARVWRLGVLLLARDGRLFATGSITRVTPPGRAAYQSQSAEIRREYRAAAGRGPFEPGDTVNYDAAPIGLDAASLRAAVGPLFLRGAEPVVRWSPLAPDEGAIPFATYLDERVDLLLHPPQGA</sequence>
<evidence type="ECO:0008006" key="3">
    <source>
        <dbReference type="Google" id="ProtNLM"/>
    </source>
</evidence>
<comment type="caution">
    <text evidence="1">The sequence shown here is derived from an EMBL/GenBank/DDBJ whole genome shotgun (WGS) entry which is preliminary data.</text>
</comment>